<dbReference type="PROSITE" id="PS50977">
    <property type="entry name" value="HTH_TETR_2"/>
    <property type="match status" value="1"/>
</dbReference>
<evidence type="ECO:0000313" key="8">
    <source>
        <dbReference type="Proteomes" id="UP000297638"/>
    </source>
</evidence>
<dbReference type="Pfam" id="PF00440">
    <property type="entry name" value="TetR_N"/>
    <property type="match status" value="1"/>
</dbReference>
<dbReference type="AlphaFoldDB" id="A0A2N7S0E9"/>
<dbReference type="OMA" id="DPMQVIG"/>
<dbReference type="GO" id="GO:0003700">
    <property type="term" value="F:DNA-binding transcription factor activity"/>
    <property type="evidence" value="ECO:0007669"/>
    <property type="project" value="TreeGrafter"/>
</dbReference>
<dbReference type="PRINTS" id="PR00455">
    <property type="entry name" value="HTHTETR"/>
</dbReference>
<dbReference type="InterPro" id="IPR050109">
    <property type="entry name" value="HTH-type_TetR-like_transc_reg"/>
</dbReference>
<evidence type="ECO:0000256" key="1">
    <source>
        <dbReference type="ARBA" id="ARBA00023125"/>
    </source>
</evidence>
<evidence type="ECO:0000256" key="2">
    <source>
        <dbReference type="PROSITE-ProRule" id="PRU00335"/>
    </source>
</evidence>
<dbReference type="PANTHER" id="PTHR30055:SF235">
    <property type="entry name" value="TRANSCRIPTIONAL REGULATORY PROTEIN"/>
    <property type="match status" value="1"/>
</dbReference>
<evidence type="ECO:0000313" key="5">
    <source>
        <dbReference type="EMBL" id="PMQ19607.1"/>
    </source>
</evidence>
<reference evidence="5 7" key="1">
    <citation type="journal article" date="2017" name="Elife">
        <title>Extensive horizontal gene transfer in cheese-associated bacteria.</title>
        <authorList>
            <person name="Bonham K.S."/>
            <person name="Wolfe B.E."/>
            <person name="Dutton R.J."/>
        </authorList>
    </citation>
    <scope>NUCLEOTIDE SEQUENCE [LARGE SCALE GENOMIC DNA]</scope>
    <source>
        <strain evidence="5 7">JB182</strain>
    </source>
</reference>
<name>A0A2N7S0E9_9MICC</name>
<dbReference type="SUPFAM" id="SSF46689">
    <property type="entry name" value="Homeodomain-like"/>
    <property type="match status" value="1"/>
</dbReference>
<dbReference type="Gene3D" id="1.10.10.60">
    <property type="entry name" value="Homeodomain-like"/>
    <property type="match status" value="1"/>
</dbReference>
<evidence type="ECO:0000313" key="6">
    <source>
        <dbReference type="EMBL" id="TFH54630.1"/>
    </source>
</evidence>
<dbReference type="InterPro" id="IPR009057">
    <property type="entry name" value="Homeodomain-like_sf"/>
</dbReference>
<dbReference type="EMBL" id="SPDS01000003">
    <property type="protein sequence ID" value="TFH54630.1"/>
    <property type="molecule type" value="Genomic_DNA"/>
</dbReference>
<protein>
    <submittedName>
        <fullName evidence="5">TetR/AcrR family transcriptional regulator</fullName>
    </submittedName>
</protein>
<keyword evidence="1 2" id="KW-0238">DNA-binding</keyword>
<feature type="DNA-binding region" description="H-T-H motif" evidence="2">
    <location>
        <begin position="47"/>
        <end position="66"/>
    </location>
</feature>
<accession>A0A2N7S0E9</accession>
<evidence type="ECO:0000259" key="4">
    <source>
        <dbReference type="PROSITE" id="PS50977"/>
    </source>
</evidence>
<dbReference type="Gene3D" id="1.10.357.10">
    <property type="entry name" value="Tetracycline Repressor, domain 2"/>
    <property type="match status" value="1"/>
</dbReference>
<gene>
    <name evidence="5" type="ORF">CIK84_13145</name>
    <name evidence="6" type="ORF">EXY26_16435</name>
</gene>
<reference evidence="6 8" key="2">
    <citation type="submission" date="2019-03" db="EMBL/GenBank/DDBJ databases">
        <title>Glutamicibacter sp. LJH19 genome.</title>
        <authorList>
            <person name="Sinai Borker S."/>
            <person name="Kumar R."/>
        </authorList>
    </citation>
    <scope>NUCLEOTIDE SEQUENCE [LARGE SCALE GENOMIC DNA]</scope>
    <source>
        <strain evidence="6 8">LJH19</strain>
    </source>
</reference>
<dbReference type="Pfam" id="PF17920">
    <property type="entry name" value="TetR_C_16"/>
    <property type="match status" value="1"/>
</dbReference>
<dbReference type="SUPFAM" id="SSF48498">
    <property type="entry name" value="Tetracyclin repressor-like, C-terminal domain"/>
    <property type="match status" value="1"/>
</dbReference>
<dbReference type="InterPro" id="IPR041678">
    <property type="entry name" value="TetR_C_16"/>
</dbReference>
<dbReference type="Proteomes" id="UP000297638">
    <property type="component" value="Unassembled WGS sequence"/>
</dbReference>
<feature type="region of interest" description="Disordered" evidence="3">
    <location>
        <begin position="1"/>
        <end position="24"/>
    </location>
</feature>
<dbReference type="RefSeq" id="WP_013347593.1">
    <property type="nucleotide sequence ID" value="NZ_JABUYH010000021.1"/>
</dbReference>
<dbReference type="EMBL" id="PNQX01000002">
    <property type="protein sequence ID" value="PMQ19607.1"/>
    <property type="molecule type" value="Genomic_DNA"/>
</dbReference>
<dbReference type="PANTHER" id="PTHR30055">
    <property type="entry name" value="HTH-TYPE TRANSCRIPTIONAL REGULATOR RUTR"/>
    <property type="match status" value="1"/>
</dbReference>
<dbReference type="GO" id="GO:0000976">
    <property type="term" value="F:transcription cis-regulatory region binding"/>
    <property type="evidence" value="ECO:0007669"/>
    <property type="project" value="TreeGrafter"/>
</dbReference>
<dbReference type="InterPro" id="IPR036271">
    <property type="entry name" value="Tet_transcr_reg_TetR-rel_C_sf"/>
</dbReference>
<comment type="caution">
    <text evidence="5">The sequence shown here is derived from an EMBL/GenBank/DDBJ whole genome shotgun (WGS) entry which is preliminary data.</text>
</comment>
<dbReference type="Proteomes" id="UP000235739">
    <property type="component" value="Unassembled WGS sequence"/>
</dbReference>
<evidence type="ECO:0000256" key="3">
    <source>
        <dbReference type="SAM" id="MobiDB-lite"/>
    </source>
</evidence>
<sequence>MNEKAPAEVPSARKRGRPKGSTAGAAKTMILKAASKEFAHVGYEAASLRSVARRAGVDPALVHHYFKDKSDLFVQSMHIPINPGRIIAEAASAPLDQMGEALTRALLDTWRKPAFRTAATAMVRGLISSSRATNMLRPFLHEQIFSRLGSRLPQEQAEQRVALVASQIIGLIVSRYIIDLEPLVSMEDQQVIELVAPTIQRYLTGELPALNH</sequence>
<organism evidence="5 7">
    <name type="scientific">Glutamicibacter arilaitensis</name>
    <dbReference type="NCBI Taxonomy" id="256701"/>
    <lineage>
        <taxon>Bacteria</taxon>
        <taxon>Bacillati</taxon>
        <taxon>Actinomycetota</taxon>
        <taxon>Actinomycetes</taxon>
        <taxon>Micrococcales</taxon>
        <taxon>Micrococcaceae</taxon>
        <taxon>Glutamicibacter</taxon>
    </lineage>
</organism>
<feature type="domain" description="HTH tetR-type" evidence="4">
    <location>
        <begin position="24"/>
        <end position="84"/>
    </location>
</feature>
<proteinExistence type="predicted"/>
<dbReference type="InterPro" id="IPR001647">
    <property type="entry name" value="HTH_TetR"/>
</dbReference>
<dbReference type="GeneID" id="303183828"/>
<evidence type="ECO:0000313" key="7">
    <source>
        <dbReference type="Proteomes" id="UP000235739"/>
    </source>
</evidence>